<dbReference type="Pfam" id="PF02704">
    <property type="entry name" value="GASA"/>
    <property type="match status" value="1"/>
</dbReference>
<name>A0A834SEL6_9FABA</name>
<gene>
    <name evidence="2" type="ORF">G2W53_041981</name>
</gene>
<evidence type="ECO:0000313" key="2">
    <source>
        <dbReference type="EMBL" id="KAF7802870.1"/>
    </source>
</evidence>
<proteinExistence type="inferred from homology"/>
<evidence type="ECO:0000313" key="3">
    <source>
        <dbReference type="Proteomes" id="UP000634136"/>
    </source>
</evidence>
<dbReference type="Proteomes" id="UP000634136">
    <property type="component" value="Unassembled WGS sequence"/>
</dbReference>
<organism evidence="2 3">
    <name type="scientific">Senna tora</name>
    <dbReference type="NCBI Taxonomy" id="362788"/>
    <lineage>
        <taxon>Eukaryota</taxon>
        <taxon>Viridiplantae</taxon>
        <taxon>Streptophyta</taxon>
        <taxon>Embryophyta</taxon>
        <taxon>Tracheophyta</taxon>
        <taxon>Spermatophyta</taxon>
        <taxon>Magnoliopsida</taxon>
        <taxon>eudicotyledons</taxon>
        <taxon>Gunneridae</taxon>
        <taxon>Pentapetalae</taxon>
        <taxon>rosids</taxon>
        <taxon>fabids</taxon>
        <taxon>Fabales</taxon>
        <taxon>Fabaceae</taxon>
        <taxon>Caesalpinioideae</taxon>
        <taxon>Cassia clade</taxon>
        <taxon>Senna</taxon>
    </lineage>
</organism>
<protein>
    <submittedName>
        <fullName evidence="2">Gibberellin-regulated protein 14</fullName>
    </submittedName>
</protein>
<comment type="similarity">
    <text evidence="1">Belongs to the GASA family.</text>
</comment>
<accession>A0A834SEL6</accession>
<keyword evidence="3" id="KW-1185">Reference proteome</keyword>
<evidence type="ECO:0000256" key="1">
    <source>
        <dbReference type="ARBA" id="ARBA00010582"/>
    </source>
</evidence>
<comment type="caution">
    <text evidence="2">The sequence shown here is derived from an EMBL/GenBank/DDBJ whole genome shotgun (WGS) entry which is preliminary data.</text>
</comment>
<dbReference type="PANTHER" id="PTHR23201:SF53">
    <property type="entry name" value="GIBBERELLIN-REGULATED PROTEIN 14"/>
    <property type="match status" value="1"/>
</dbReference>
<reference evidence="2" key="1">
    <citation type="submission" date="2020-09" db="EMBL/GenBank/DDBJ databases">
        <title>Genome-Enabled Discovery of Anthraquinone Biosynthesis in Senna tora.</title>
        <authorList>
            <person name="Kang S.-H."/>
            <person name="Pandey R.P."/>
            <person name="Lee C.-M."/>
            <person name="Sim J.-S."/>
            <person name="Jeong J.-T."/>
            <person name="Choi B.-S."/>
            <person name="Jung M."/>
            <person name="Ginzburg D."/>
            <person name="Zhao K."/>
            <person name="Won S.Y."/>
            <person name="Oh T.-J."/>
            <person name="Yu Y."/>
            <person name="Kim N.-H."/>
            <person name="Lee O.R."/>
            <person name="Lee T.-H."/>
            <person name="Bashyal P."/>
            <person name="Kim T.-S."/>
            <person name="Lee W.-H."/>
            <person name="Kawkins C."/>
            <person name="Kim C.-K."/>
            <person name="Kim J.S."/>
            <person name="Ahn B.O."/>
            <person name="Rhee S.Y."/>
            <person name="Sohng J.K."/>
        </authorList>
    </citation>
    <scope>NUCLEOTIDE SEQUENCE</scope>
    <source>
        <tissue evidence="2">Leaf</tissue>
    </source>
</reference>
<dbReference type="EMBL" id="JAAIUW010000013">
    <property type="protein sequence ID" value="KAF7802870.1"/>
    <property type="molecule type" value="Genomic_DNA"/>
</dbReference>
<dbReference type="InterPro" id="IPR003854">
    <property type="entry name" value="GASA"/>
</dbReference>
<dbReference type="OrthoDB" id="1850441at2759"/>
<dbReference type="PANTHER" id="PTHR23201">
    <property type="entry name" value="EXTENSIN, PROLINE-RICH PROTEIN"/>
    <property type="match status" value="1"/>
</dbReference>
<dbReference type="AlphaFoldDB" id="A0A834SEL6"/>
<sequence>MQKWADCIPLCDYRCKLHSRKNTCVRACMTCCDRCKCVPPGTSGNRQVCGKCYTDMLTHGDRPKCP</sequence>